<keyword evidence="11" id="KW-0282">Flagellum</keyword>
<organism evidence="11 12">
    <name type="scientific">Neptunicella marina</name>
    <dbReference type="NCBI Taxonomy" id="2125989"/>
    <lineage>
        <taxon>Bacteria</taxon>
        <taxon>Pseudomonadati</taxon>
        <taxon>Pseudomonadota</taxon>
        <taxon>Gammaproteobacteria</taxon>
        <taxon>Alteromonadales</taxon>
        <taxon>Alteromonadaceae</taxon>
        <taxon>Neptunicella</taxon>
    </lineage>
</organism>
<keyword evidence="6" id="KW-0145">Chemotaxis</keyword>
<dbReference type="InterPro" id="IPR052570">
    <property type="entry name" value="FliJ"/>
</dbReference>
<evidence type="ECO:0000256" key="1">
    <source>
        <dbReference type="ARBA" id="ARBA00004413"/>
    </source>
</evidence>
<sequence length="146" mass="17426">MADKQLQQVLRWEQDKEDRLARDFQQAQQHWQLQRSKLSGLENYRLDYLRQLQQKGTQGLKALSFGQHQAFIGKLDKACEEQNKIIAKAQMVAEQRKGQWLQQQKKRKAVEMLLDKKRQIQTLHEARQEQKLLDEVSLQRFIRAQS</sequence>
<reference evidence="11" key="2">
    <citation type="submission" date="2020-08" db="EMBL/GenBank/DDBJ databases">
        <authorList>
            <person name="Lai Q."/>
        </authorList>
    </citation>
    <scope>NUCLEOTIDE SEQUENCE</scope>
    <source>
        <strain evidence="11">S27-2</strain>
    </source>
</reference>
<protein>
    <recommendedName>
        <fullName evidence="3">Flagellar FliJ protein</fullName>
    </recommendedName>
</protein>
<keyword evidence="7" id="KW-1005">Bacterial flagellum biogenesis</keyword>
<comment type="caution">
    <text evidence="11">The sequence shown here is derived from an EMBL/GenBank/DDBJ whole genome shotgun (WGS) entry which is preliminary data.</text>
</comment>
<evidence type="ECO:0000256" key="10">
    <source>
        <dbReference type="ARBA" id="ARBA00023225"/>
    </source>
</evidence>
<keyword evidence="12" id="KW-1185">Reference proteome</keyword>
<dbReference type="GO" id="GO:0006935">
    <property type="term" value="P:chemotaxis"/>
    <property type="evidence" value="ECO:0007669"/>
    <property type="project" value="UniProtKB-KW"/>
</dbReference>
<gene>
    <name evidence="11" type="primary">fliJ</name>
    <name evidence="11" type="ORF">H8B19_03845</name>
</gene>
<evidence type="ECO:0000256" key="7">
    <source>
        <dbReference type="ARBA" id="ARBA00022795"/>
    </source>
</evidence>
<dbReference type="NCBIfam" id="TIGR02473">
    <property type="entry name" value="flagell_FliJ"/>
    <property type="match status" value="1"/>
</dbReference>
<evidence type="ECO:0000256" key="3">
    <source>
        <dbReference type="ARBA" id="ARBA00020392"/>
    </source>
</evidence>
<dbReference type="AlphaFoldDB" id="A0A8J6ISX7"/>
<dbReference type="GO" id="GO:0071973">
    <property type="term" value="P:bacterial-type flagellum-dependent cell motility"/>
    <property type="evidence" value="ECO:0007669"/>
    <property type="project" value="InterPro"/>
</dbReference>
<keyword evidence="9" id="KW-0472">Membrane</keyword>
<dbReference type="InterPro" id="IPR053716">
    <property type="entry name" value="Flag_assembly_chemotaxis_eff"/>
</dbReference>
<dbReference type="GO" id="GO:0044781">
    <property type="term" value="P:bacterial-type flagellum organization"/>
    <property type="evidence" value="ECO:0007669"/>
    <property type="project" value="UniProtKB-KW"/>
</dbReference>
<accession>A0A8J6ISX7</accession>
<proteinExistence type="inferred from homology"/>
<keyword evidence="4" id="KW-0813">Transport</keyword>
<dbReference type="EMBL" id="JACNEP010000002">
    <property type="protein sequence ID" value="MBC3764996.1"/>
    <property type="molecule type" value="Genomic_DNA"/>
</dbReference>
<keyword evidence="5" id="KW-1003">Cell membrane</keyword>
<comment type="subcellular location">
    <subcellularLocation>
        <location evidence="1">Cell membrane</location>
        <topology evidence="1">Peripheral membrane protein</topology>
        <orientation evidence="1">Cytoplasmic side</orientation>
    </subcellularLocation>
</comment>
<dbReference type="Pfam" id="PF02050">
    <property type="entry name" value="FliJ"/>
    <property type="match status" value="1"/>
</dbReference>
<dbReference type="PANTHER" id="PTHR38786">
    <property type="entry name" value="FLAGELLAR FLIJ PROTEIN"/>
    <property type="match status" value="1"/>
</dbReference>
<dbReference type="InterPro" id="IPR012823">
    <property type="entry name" value="Flagell_FliJ"/>
</dbReference>
<evidence type="ECO:0000256" key="2">
    <source>
        <dbReference type="ARBA" id="ARBA00010004"/>
    </source>
</evidence>
<keyword evidence="11" id="KW-0969">Cilium</keyword>
<comment type="similarity">
    <text evidence="2">Belongs to the FliJ family.</text>
</comment>
<keyword evidence="8" id="KW-0653">Protein transport</keyword>
<dbReference type="GO" id="GO:0009288">
    <property type="term" value="C:bacterial-type flagellum"/>
    <property type="evidence" value="ECO:0007669"/>
    <property type="project" value="InterPro"/>
</dbReference>
<evidence type="ECO:0000313" key="12">
    <source>
        <dbReference type="Proteomes" id="UP000601768"/>
    </source>
</evidence>
<dbReference type="PANTHER" id="PTHR38786:SF1">
    <property type="entry name" value="FLAGELLAR FLIJ PROTEIN"/>
    <property type="match status" value="1"/>
</dbReference>
<evidence type="ECO:0000256" key="8">
    <source>
        <dbReference type="ARBA" id="ARBA00022927"/>
    </source>
</evidence>
<evidence type="ECO:0000256" key="6">
    <source>
        <dbReference type="ARBA" id="ARBA00022500"/>
    </source>
</evidence>
<evidence type="ECO:0000313" key="11">
    <source>
        <dbReference type="EMBL" id="MBC3764996.1"/>
    </source>
</evidence>
<dbReference type="Proteomes" id="UP000601768">
    <property type="component" value="Unassembled WGS sequence"/>
</dbReference>
<keyword evidence="10" id="KW-1006">Bacterial flagellum protein export</keyword>
<evidence type="ECO:0000256" key="4">
    <source>
        <dbReference type="ARBA" id="ARBA00022448"/>
    </source>
</evidence>
<reference evidence="11" key="1">
    <citation type="journal article" date="2018" name="Int. J. Syst. Evol. Microbiol.">
        <title>Neptunicella marina gen. nov., sp. nov., isolated from surface seawater.</title>
        <authorList>
            <person name="Liu X."/>
            <person name="Lai Q."/>
            <person name="Du Y."/>
            <person name="Zhang X."/>
            <person name="Liu Z."/>
            <person name="Sun F."/>
            <person name="Shao Z."/>
        </authorList>
    </citation>
    <scope>NUCLEOTIDE SEQUENCE</scope>
    <source>
        <strain evidence="11">S27-2</strain>
    </source>
</reference>
<dbReference type="GO" id="GO:0005886">
    <property type="term" value="C:plasma membrane"/>
    <property type="evidence" value="ECO:0007669"/>
    <property type="project" value="UniProtKB-SubCell"/>
</dbReference>
<dbReference type="GO" id="GO:0015031">
    <property type="term" value="P:protein transport"/>
    <property type="evidence" value="ECO:0007669"/>
    <property type="project" value="UniProtKB-KW"/>
</dbReference>
<evidence type="ECO:0000256" key="9">
    <source>
        <dbReference type="ARBA" id="ARBA00023136"/>
    </source>
</evidence>
<evidence type="ECO:0000256" key="5">
    <source>
        <dbReference type="ARBA" id="ARBA00022475"/>
    </source>
</evidence>
<name>A0A8J6ISX7_9ALTE</name>
<keyword evidence="11" id="KW-0966">Cell projection</keyword>
<dbReference type="RefSeq" id="WP_186505457.1">
    <property type="nucleotide sequence ID" value="NZ_JACNEP010000002.1"/>
</dbReference>
<dbReference type="Gene3D" id="1.10.287.1700">
    <property type="match status" value="1"/>
</dbReference>